<accession>A0A430ARN4</accession>
<protein>
    <recommendedName>
        <fullName evidence="3">HAD family hydrolase</fullName>
    </recommendedName>
</protein>
<dbReference type="Gene3D" id="3.40.50.1000">
    <property type="entry name" value="HAD superfamily/HAD-like"/>
    <property type="match status" value="1"/>
</dbReference>
<dbReference type="InterPro" id="IPR041492">
    <property type="entry name" value="HAD_2"/>
</dbReference>
<proteinExistence type="predicted"/>
<dbReference type="NCBIfam" id="TIGR01509">
    <property type="entry name" value="HAD-SF-IA-v3"/>
    <property type="match status" value="1"/>
</dbReference>
<comment type="caution">
    <text evidence="1">The sequence shown here is derived from an EMBL/GenBank/DDBJ whole genome shotgun (WGS) entry which is preliminary data.</text>
</comment>
<dbReference type="PANTHER" id="PTHR18901">
    <property type="entry name" value="2-DEOXYGLUCOSE-6-PHOSPHATE PHOSPHATASE 2"/>
    <property type="match status" value="1"/>
</dbReference>
<dbReference type="RefSeq" id="WP_126809399.1">
    <property type="nucleotide sequence ID" value="NZ_NGKA01000013.1"/>
</dbReference>
<dbReference type="OrthoDB" id="9797743at2"/>
<dbReference type="PANTHER" id="PTHR18901:SF38">
    <property type="entry name" value="PSEUDOURIDINE-5'-PHOSPHATASE"/>
    <property type="match status" value="1"/>
</dbReference>
<dbReference type="AlphaFoldDB" id="A0A430ARN4"/>
<dbReference type="InterPro" id="IPR036412">
    <property type="entry name" value="HAD-like_sf"/>
</dbReference>
<dbReference type="SFLD" id="SFLDG01135">
    <property type="entry name" value="C1.5.6:_HAD__Beta-PGM__Phospha"/>
    <property type="match status" value="1"/>
</dbReference>
<gene>
    <name evidence="1" type="ORF">CBF29_09020</name>
</gene>
<dbReference type="EMBL" id="NGKA01000013">
    <property type="protein sequence ID" value="RSU10715.1"/>
    <property type="molecule type" value="Genomic_DNA"/>
</dbReference>
<dbReference type="PRINTS" id="PR00413">
    <property type="entry name" value="HADHALOGNASE"/>
</dbReference>
<evidence type="ECO:0008006" key="3">
    <source>
        <dbReference type="Google" id="ProtNLM"/>
    </source>
</evidence>
<name>A0A430ARN4_9ENTE</name>
<dbReference type="InterPro" id="IPR006439">
    <property type="entry name" value="HAD-SF_hydro_IA"/>
</dbReference>
<reference evidence="1 2" key="1">
    <citation type="submission" date="2017-05" db="EMBL/GenBank/DDBJ databases">
        <title>Vagococcus spp. assemblies.</title>
        <authorList>
            <person name="Gulvik C.A."/>
        </authorList>
    </citation>
    <scope>NUCLEOTIDE SEQUENCE [LARGE SCALE GENOMIC DNA]</scope>
    <source>
        <strain evidence="1 2">CCUG 51432</strain>
    </source>
</reference>
<dbReference type="SFLD" id="SFLDS00003">
    <property type="entry name" value="Haloacid_Dehalogenase"/>
    <property type="match status" value="1"/>
</dbReference>
<evidence type="ECO:0000313" key="1">
    <source>
        <dbReference type="EMBL" id="RSU10715.1"/>
    </source>
</evidence>
<organism evidence="1 2">
    <name type="scientific">Vagococcus elongatus</name>
    <dbReference type="NCBI Taxonomy" id="180344"/>
    <lineage>
        <taxon>Bacteria</taxon>
        <taxon>Bacillati</taxon>
        <taxon>Bacillota</taxon>
        <taxon>Bacilli</taxon>
        <taxon>Lactobacillales</taxon>
        <taxon>Enterococcaceae</taxon>
        <taxon>Vagococcus</taxon>
    </lineage>
</organism>
<sequence>MTNYQGVIFDMDGLLFDTEQVYLDVNVTLAPDFGLHGLDKSYMMNFIGISDEEVFATIRKDFSHLPSKTLDDFFYAGRSLVREMFEGGKTPLKPGAVETLELLRKHQIPSVIASSNLREFIELLTEKANIDHYFSGIVSANEVERAKPDPEIVIKATELLSLEPEKCLMLEDSLNGVRASHEANVDVIVIPDLIAPNPEMTSKAKVIVDNLFEAHPYIVNV</sequence>
<dbReference type="SFLD" id="SFLDG01129">
    <property type="entry name" value="C1.5:_HAD__Beta-PGM__Phosphata"/>
    <property type="match status" value="1"/>
</dbReference>
<dbReference type="Proteomes" id="UP000287605">
    <property type="component" value="Unassembled WGS sequence"/>
</dbReference>
<dbReference type="InterPro" id="IPR023198">
    <property type="entry name" value="PGP-like_dom2"/>
</dbReference>
<dbReference type="Gene3D" id="1.10.150.240">
    <property type="entry name" value="Putative phosphatase, domain 2"/>
    <property type="match status" value="1"/>
</dbReference>
<dbReference type="InterPro" id="IPR023214">
    <property type="entry name" value="HAD_sf"/>
</dbReference>
<keyword evidence="2" id="KW-1185">Reference proteome</keyword>
<evidence type="ECO:0000313" key="2">
    <source>
        <dbReference type="Proteomes" id="UP000287605"/>
    </source>
</evidence>
<dbReference type="Pfam" id="PF13419">
    <property type="entry name" value="HAD_2"/>
    <property type="match status" value="1"/>
</dbReference>
<dbReference type="SUPFAM" id="SSF56784">
    <property type="entry name" value="HAD-like"/>
    <property type="match status" value="1"/>
</dbReference>
<dbReference type="CDD" id="cd07505">
    <property type="entry name" value="HAD_BPGM-like"/>
    <property type="match status" value="1"/>
</dbReference>